<feature type="region of interest" description="Disordered" evidence="1">
    <location>
        <begin position="2032"/>
        <end position="2073"/>
    </location>
</feature>
<feature type="region of interest" description="Disordered" evidence="1">
    <location>
        <begin position="633"/>
        <end position="657"/>
    </location>
</feature>
<feature type="compositionally biased region" description="Basic and acidic residues" evidence="1">
    <location>
        <begin position="797"/>
        <end position="807"/>
    </location>
</feature>
<dbReference type="RefSeq" id="WP_219433901.1">
    <property type="nucleotide sequence ID" value="NZ_JAHXCP010000023.1"/>
</dbReference>
<feature type="domain" description="DNA mismatch repair protein MutS-like N-terminal" evidence="2">
    <location>
        <begin position="1496"/>
        <end position="1584"/>
    </location>
</feature>
<comment type="caution">
    <text evidence="5">The sequence shown here is derived from an EMBL/GenBank/DDBJ whole genome shotgun (WGS) entry which is preliminary data.</text>
</comment>
<proteinExistence type="predicted"/>
<dbReference type="Pfam" id="PF01624">
    <property type="entry name" value="MutS_I"/>
    <property type="match status" value="1"/>
</dbReference>
<dbReference type="Proteomes" id="UP000812077">
    <property type="component" value="Unassembled WGS sequence"/>
</dbReference>
<dbReference type="EMBL" id="JAHXCP010000023">
    <property type="protein sequence ID" value="MBW4755442.1"/>
    <property type="molecule type" value="Genomic_DNA"/>
</dbReference>
<feature type="region of interest" description="Disordered" evidence="1">
    <location>
        <begin position="1229"/>
        <end position="1316"/>
    </location>
</feature>
<organism evidence="5 6">
    <name type="scientific">Prevotella melaninogenica</name>
    <dbReference type="NCBI Taxonomy" id="28132"/>
    <lineage>
        <taxon>Bacteria</taxon>
        <taxon>Pseudomonadati</taxon>
        <taxon>Bacteroidota</taxon>
        <taxon>Bacteroidia</taxon>
        <taxon>Bacteroidales</taxon>
        <taxon>Prevotellaceae</taxon>
        <taxon>Prevotella</taxon>
    </lineage>
</organism>
<feature type="compositionally biased region" description="Basic and acidic residues" evidence="1">
    <location>
        <begin position="1282"/>
        <end position="1316"/>
    </location>
</feature>
<evidence type="ECO:0000259" key="3">
    <source>
        <dbReference type="Pfam" id="PF08401"/>
    </source>
</evidence>
<dbReference type="InterPro" id="IPR013610">
    <property type="entry name" value="ArdC_N"/>
</dbReference>
<dbReference type="InterPro" id="IPR007695">
    <property type="entry name" value="DNA_mismatch_repair_MutS-lik_N"/>
</dbReference>
<gene>
    <name evidence="5" type="ORF">KZO77_10470</name>
</gene>
<dbReference type="InterPro" id="IPR041459">
    <property type="entry name" value="MPTase-PolyVal"/>
</dbReference>
<feature type="domain" description="N-terminal" evidence="3">
    <location>
        <begin position="270"/>
        <end position="397"/>
    </location>
</feature>
<evidence type="ECO:0000313" key="5">
    <source>
        <dbReference type="EMBL" id="MBW4755442.1"/>
    </source>
</evidence>
<evidence type="ECO:0000313" key="6">
    <source>
        <dbReference type="Proteomes" id="UP000812077"/>
    </source>
</evidence>
<reference evidence="5 6" key="1">
    <citation type="submission" date="2021-07" db="EMBL/GenBank/DDBJ databases">
        <title>Genomic diversity and antimicrobial resistance of Prevotella spp. isolated from chronic lung disease airways.</title>
        <authorList>
            <person name="Webb K.A."/>
            <person name="Olagoke O.S."/>
            <person name="Baird T."/>
            <person name="Neill J."/>
            <person name="Pham A."/>
            <person name="Wells T.J."/>
            <person name="Ramsay K.A."/>
            <person name="Bell S.C."/>
            <person name="Sarovich D.S."/>
            <person name="Price E.P."/>
        </authorList>
    </citation>
    <scope>NUCLEOTIDE SEQUENCE [LARGE SCALE GENOMIC DNA]</scope>
    <source>
        <strain evidence="5 6">SCHI0027.S.6</strain>
    </source>
</reference>
<sequence>MSPKKNTHKATFPETVIPEELQSNILVDFNSISFPFPNHNVREKLKGSAITSRNIDNLGIGSVNLYGGNTVSYREVKKDVDLSDFYEATSVEFTKISSDKSVFSFWEGLKSDKDLKWHHSLLSNSEYLVNHHTGDIYRFSDHWGKVASCEWSLNDDSTEGWSVGVANIQSFKSLPFSRSLVLKGSFVNQLNQVIANLHDIIDSTDIKKTDSALRTLNKRLDDLKSHKASLKDWKVYIENANLIKSKDIPDMAYKKTNASSSASSSYSDAVIQQFADMMIKRMEDMKESNWKKGWMDGRGDAGFPRNALTGRQYNGINPFMLMYDTIKHEYTTSMYLTARQLFSMNESLKDPSTGKIASENLDKVMKINKGEKAFPVYYMIHKYKDMQGKEYSDQEYNDLSEEQRKDIKAYFYPKVHHLFNIDQTNMKEVNPSLYNSFVDKYTKRPSLPDSEGMYINEDIDSLLAHSKPSVWKSGKDNLSWYCPIEQTDNISSPHYNLSKDFIKVPLKNQYKTSTSKEGIFADGQAFYATLLHEMAHSTGPKGRLNRDMNGSFGDKKYAKEELVAELSAALISSTMGFDKRINDNNAKYVSSWLKVLKEEPSFIKTVLSDVGKASDMIIEKIDEQRVDLNQTLLRDSNLKGQDNELSNSSRPESTENEMSLNELIDYQVETDTGNRTKADTNHYDDKRLYLPLLVDGKTSHLAVETVVPDAITAPSYQRTVYNFGDEVEAKVDNVWQKWEDISNEYNLSVEDADRSVVDSDAPSLKFRSVDSAVKFADWITAKYVKTEQKSDSLSTEGLRETNRKDKTNATPIDESLSTKSETGILSSEGMPKVDLQSQWGNIKKQINSIVQKERQGVNFDFTKDISLARDYIANNFQVSGEIFDSFSDSDKERLVSLYSNYSSSLLSSFTEERKVEKEISDFILLGGLLDPENSQKVLAKGHEKMNLLRETPNVNLAVLKSSVLSLTDNQHRESNSIAYGEYDIPIWAVKHLSEGKDSSLSEAKLSEIESFKSQLPNNSFFEFKNSNVSYSEKPAFGPATNVIKAHVYVSRDQHQEESVSINNNVNDSEEYTMARRLPQQDSKKNEEIFYSSVVSIKSGEDLQLFDSMREKGHLNKLLKVAAEYDSGDAISLDTTHKSPLQNSGDEVLRENKNYAVVYNNSAGGAYEIFRKSPQSEILNSVERYGLPSTASEDVKSLSGRKDYSSDHDLYEATQHEDHDALKFAAASRGMTPKQMEESLAAGTEEKLPDSSELDKKRGLDDREKEIELKNEELSGEVSSKQELQDKNAEARRKEESQREAEKKEKEKQESQKKDDSSAKIITAAFLRSSLLSTALLSAKDNNRVWLNAGGKKSPTFHQASWDVSPYNQIFMSLNSDKNGYATNVYTTFKHEDSLAVKKGSESLPYSWTDWSMYKSKGPEPKSITSNQYENLSPDEKEYFMKAPVKYDRKIFNIDQTVLKGANPEQYNAVLKEHDTHYKEMQTIASTDSVDLVSDRVSKIKKQHPDHLVLFAHNGVYNAFGKDAKTIHQLAKDSVTLDSFNNSKSNRKTSIAYFKPSDLDKVLKAVLSSGQRVAVADNFEVLNAPKEATKILSKAESVLDNYSKSTGINVQKSLTQPTSYDKETDTIILNNKKPVNPGSELRTAVENSNAIYFAISQSVANNKRLDISNQFSMPEKDIESVKQLIATVSAGVLSLKQAHPAVLSDQVSNESVESWVQDIKNDPHLLSSLERNVNNTVNTIEKLVKGEQVDYAAINGKSSYNRAESFNLVSELNEVVNTSTMSAAVIRNNDGKSASVILSKGIESISKNGVLNNEAFRQALLKQGIKEVKFFNPGGTLGLNKGDSYFEDKSIQIVNFDGKEVVPQQELHLNEQSQNVEHNFEDVSAVKDDNNRWHLYIKEKDQPYFIIQPEMRDMSRLFEAFKSQDQQAIYDTKTSLGEKYTKLVQQRPELKVDFLMPKVPAEDITRIEKANIARDAQDKNKYLIFATIDGKGYHHEISREDFRRMWKVDNMQSYKSALAAKVFSNVLHEGQTVSEAPSVEENQQIKETNSEKVDSPKQSTESEESLSPRLGRSH</sequence>
<protein>
    <submittedName>
        <fullName evidence="5">DUF1738 domain-containing protein</fullName>
    </submittedName>
</protein>
<keyword evidence="6" id="KW-1185">Reference proteome</keyword>
<evidence type="ECO:0000256" key="1">
    <source>
        <dbReference type="SAM" id="MobiDB-lite"/>
    </source>
</evidence>
<feature type="compositionally biased region" description="Polar residues" evidence="1">
    <location>
        <begin position="815"/>
        <end position="824"/>
    </location>
</feature>
<feature type="compositionally biased region" description="Basic and acidic residues" evidence="1">
    <location>
        <begin position="1243"/>
        <end position="1272"/>
    </location>
</feature>
<feature type="domain" description="Polyvalent protein metallopeptidase" evidence="4">
    <location>
        <begin position="492"/>
        <end position="603"/>
    </location>
</feature>
<feature type="region of interest" description="Disordered" evidence="1">
    <location>
        <begin position="790"/>
        <end position="824"/>
    </location>
</feature>
<evidence type="ECO:0000259" key="4">
    <source>
        <dbReference type="Pfam" id="PF18818"/>
    </source>
</evidence>
<accession>A0ABS6Y7G0</accession>
<dbReference type="Pfam" id="PF18818">
    <property type="entry name" value="MPTase-PolyVal"/>
    <property type="match status" value="1"/>
</dbReference>
<name>A0ABS6Y7G0_9BACT</name>
<dbReference type="Pfam" id="PF08401">
    <property type="entry name" value="ArdcN"/>
    <property type="match status" value="1"/>
</dbReference>
<evidence type="ECO:0000259" key="2">
    <source>
        <dbReference type="Pfam" id="PF01624"/>
    </source>
</evidence>
<feature type="compositionally biased region" description="Polar residues" evidence="1">
    <location>
        <begin position="2032"/>
        <end position="2046"/>
    </location>
</feature>